<evidence type="ECO:0000256" key="5">
    <source>
        <dbReference type="ARBA" id="ARBA00022723"/>
    </source>
</evidence>
<evidence type="ECO:0000256" key="8">
    <source>
        <dbReference type="ARBA" id="ARBA00022840"/>
    </source>
</evidence>
<dbReference type="InterPro" id="IPR029056">
    <property type="entry name" value="Ribokinase-like"/>
</dbReference>
<evidence type="ECO:0000256" key="4">
    <source>
        <dbReference type="ARBA" id="ARBA00022679"/>
    </source>
</evidence>
<comment type="pathway">
    <text evidence="12">Carbohydrate metabolism; D-ribose degradation; D-ribose 5-phosphate from beta-D-ribopyranose: step 2/2.</text>
</comment>
<dbReference type="NCBIfam" id="TIGR02152">
    <property type="entry name" value="D_ribokin_bact"/>
    <property type="match status" value="1"/>
</dbReference>
<dbReference type="SUPFAM" id="SSF53613">
    <property type="entry name" value="Ribokinase-like"/>
    <property type="match status" value="1"/>
</dbReference>
<feature type="binding site" evidence="12">
    <location>
        <begin position="38"/>
        <end position="42"/>
    </location>
    <ligand>
        <name>substrate</name>
    </ligand>
</feature>
<dbReference type="EMBL" id="JPWI01000001">
    <property type="protein sequence ID" value="RCK49543.1"/>
    <property type="molecule type" value="Genomic_DNA"/>
</dbReference>
<keyword evidence="8 12" id="KW-0067">ATP-binding</keyword>
<comment type="similarity">
    <text evidence="1">Belongs to the carbohydrate kinase pfkB family.</text>
</comment>
<dbReference type="GO" id="GO:0005829">
    <property type="term" value="C:cytosol"/>
    <property type="evidence" value="ECO:0007669"/>
    <property type="project" value="TreeGrafter"/>
</dbReference>
<evidence type="ECO:0000313" key="15">
    <source>
        <dbReference type="Proteomes" id="UP000252255"/>
    </source>
</evidence>
<comment type="similarity">
    <text evidence="12">Belongs to the carbohydrate kinase PfkB family. Ribokinase subfamily.</text>
</comment>
<comment type="activity regulation">
    <text evidence="12">Activated by a monovalent cation that binds near, but not in, the active site. The most likely occupant of the site in vivo is potassium. Ion binding induces a conformational change that may alter substrate affinity.</text>
</comment>
<evidence type="ECO:0000256" key="9">
    <source>
        <dbReference type="ARBA" id="ARBA00022842"/>
    </source>
</evidence>
<gene>
    <name evidence="12" type="primary">rbsK</name>
    <name evidence="14" type="ORF">TH30_04375</name>
</gene>
<dbReference type="PANTHER" id="PTHR10584:SF166">
    <property type="entry name" value="RIBOKINASE"/>
    <property type="match status" value="1"/>
</dbReference>
<evidence type="ECO:0000256" key="1">
    <source>
        <dbReference type="ARBA" id="ARBA00005380"/>
    </source>
</evidence>
<feature type="binding site" evidence="12">
    <location>
        <position position="296"/>
    </location>
    <ligand>
        <name>K(+)</name>
        <dbReference type="ChEBI" id="CHEBI:29103"/>
    </ligand>
</feature>
<comment type="caution">
    <text evidence="12">Lacks conserved residue(s) required for the propagation of feature annotation.</text>
</comment>
<feature type="binding site" evidence="12">
    <location>
        <position position="139"/>
    </location>
    <ligand>
        <name>substrate</name>
    </ligand>
</feature>
<dbReference type="RefSeq" id="WP_114096789.1">
    <property type="nucleotide sequence ID" value="NZ_JPWI01000001.1"/>
</dbReference>
<organism evidence="14 15">
    <name type="scientific">Thalassospira profundimaris</name>
    <dbReference type="NCBI Taxonomy" id="502049"/>
    <lineage>
        <taxon>Bacteria</taxon>
        <taxon>Pseudomonadati</taxon>
        <taxon>Pseudomonadota</taxon>
        <taxon>Alphaproteobacteria</taxon>
        <taxon>Rhodospirillales</taxon>
        <taxon>Thalassospiraceae</taxon>
        <taxon>Thalassospira</taxon>
    </lineage>
</organism>
<accession>A0A367X795</accession>
<dbReference type="PROSITE" id="PS00583">
    <property type="entry name" value="PFKB_KINASES_1"/>
    <property type="match status" value="1"/>
</dbReference>
<keyword evidence="10 12" id="KW-0630">Potassium</keyword>
<dbReference type="PANTHER" id="PTHR10584">
    <property type="entry name" value="SUGAR KINASE"/>
    <property type="match status" value="1"/>
</dbReference>
<dbReference type="InterPro" id="IPR002173">
    <property type="entry name" value="Carboh/pur_kinase_PfkB_CS"/>
</dbReference>
<dbReference type="Pfam" id="PF00294">
    <property type="entry name" value="PfkB"/>
    <property type="match status" value="1"/>
</dbReference>
<keyword evidence="12" id="KW-0963">Cytoplasm</keyword>
<evidence type="ECO:0000256" key="11">
    <source>
        <dbReference type="ARBA" id="ARBA00023277"/>
    </source>
</evidence>
<comment type="cofactor">
    <cofactor evidence="12">
        <name>Mg(2+)</name>
        <dbReference type="ChEBI" id="CHEBI:18420"/>
    </cofactor>
    <text evidence="12">Requires a divalent cation, most likely magnesium in vivo, as an electrophilic catalyst to aid phosphoryl group transfer. It is the chelate of the metal and the nucleotide that is the actual substrate.</text>
</comment>
<feature type="binding site" evidence="12">
    <location>
        <begin position="262"/>
        <end position="263"/>
    </location>
    <ligand>
        <name>ATP</name>
        <dbReference type="ChEBI" id="CHEBI:30616"/>
    </ligand>
</feature>
<dbReference type="Proteomes" id="UP000252255">
    <property type="component" value="Unassembled WGS sequence"/>
</dbReference>
<dbReference type="Gene3D" id="3.40.1190.20">
    <property type="match status" value="1"/>
</dbReference>
<comment type="catalytic activity">
    <reaction evidence="12">
        <text>D-ribose + ATP = D-ribose 5-phosphate + ADP + H(+)</text>
        <dbReference type="Rhea" id="RHEA:13697"/>
        <dbReference type="ChEBI" id="CHEBI:15378"/>
        <dbReference type="ChEBI" id="CHEBI:30616"/>
        <dbReference type="ChEBI" id="CHEBI:47013"/>
        <dbReference type="ChEBI" id="CHEBI:78346"/>
        <dbReference type="ChEBI" id="CHEBI:456216"/>
        <dbReference type="EC" id="2.7.1.15"/>
    </reaction>
</comment>
<evidence type="ECO:0000313" key="14">
    <source>
        <dbReference type="EMBL" id="RCK49543.1"/>
    </source>
</evidence>
<evidence type="ECO:0000256" key="12">
    <source>
        <dbReference type="HAMAP-Rule" id="MF_01987"/>
    </source>
</evidence>
<dbReference type="PROSITE" id="PS00584">
    <property type="entry name" value="PFKB_KINASES_2"/>
    <property type="match status" value="1"/>
</dbReference>
<dbReference type="UniPathway" id="UPA00916">
    <property type="reaction ID" value="UER00889"/>
</dbReference>
<feature type="binding site" evidence="12">
    <location>
        <position position="259"/>
    </location>
    <ligand>
        <name>K(+)</name>
        <dbReference type="ChEBI" id="CHEBI:29103"/>
    </ligand>
</feature>
<feature type="domain" description="Carbohydrate kinase PfkB" evidence="13">
    <location>
        <begin position="2"/>
        <end position="304"/>
    </location>
</feature>
<evidence type="ECO:0000256" key="7">
    <source>
        <dbReference type="ARBA" id="ARBA00022777"/>
    </source>
</evidence>
<dbReference type="AlphaFoldDB" id="A0A367X795"/>
<evidence type="ECO:0000259" key="13">
    <source>
        <dbReference type="Pfam" id="PF00294"/>
    </source>
</evidence>
<keyword evidence="5 12" id="KW-0479">Metal-binding</keyword>
<feature type="binding site" evidence="12">
    <location>
        <position position="298"/>
    </location>
    <ligand>
        <name>K(+)</name>
        <dbReference type="ChEBI" id="CHEBI:29103"/>
    </ligand>
</feature>
<dbReference type="EC" id="2.7.1.15" evidence="2 12"/>
<feature type="binding site" evidence="12">
    <location>
        <position position="293"/>
    </location>
    <ligand>
        <name>K(+)</name>
        <dbReference type="ChEBI" id="CHEBI:29103"/>
    </ligand>
</feature>
<feature type="binding site" evidence="12">
    <location>
        <position position="257"/>
    </location>
    <ligand>
        <name>K(+)</name>
        <dbReference type="ChEBI" id="CHEBI:29103"/>
    </ligand>
</feature>
<evidence type="ECO:0000256" key="10">
    <source>
        <dbReference type="ARBA" id="ARBA00022958"/>
    </source>
</evidence>
<comment type="subunit">
    <text evidence="12">Homodimer.</text>
</comment>
<proteinExistence type="inferred from homology"/>
<dbReference type="InterPro" id="IPR011877">
    <property type="entry name" value="Ribokinase"/>
</dbReference>
<dbReference type="GO" id="GO:0046872">
    <property type="term" value="F:metal ion binding"/>
    <property type="evidence" value="ECO:0007669"/>
    <property type="project" value="UniProtKB-KW"/>
</dbReference>
<keyword evidence="6 12" id="KW-0547">Nucleotide-binding</keyword>
<keyword evidence="7 12" id="KW-0418">Kinase</keyword>
<sequence length="317" mass="32739">MSIVVVGSSNIDFAARVAKFPQPGQTVAAKEYISGPGGKGCNQALAVARLGVSPVFISKIGDDALGRQLIETLAAEGLDTNHLIMADAAQTGIALISIDESGENMITVVGGANMTMTRADLHDKQESLRDCNYLLLQLECPVVAVDCAIKYAREGRAKVILDPAPVQDHMVMRDLLALTDIVTPNSSECRVMTGIDPVDTKSAQQAANALHEMGPKTVIIKMGGDGAFYSADGQSGDGQSGNSQSGMVPSFSVNAIDTVGAGDCFNAGLAVALHGGQSLPDAVRFACATGALATTRNGAADAAPNIEQVLALLENRA</sequence>
<feature type="binding site" evidence="12">
    <location>
        <position position="263"/>
    </location>
    <ligand>
        <name>substrate</name>
    </ligand>
</feature>
<evidence type="ECO:0000256" key="3">
    <source>
        <dbReference type="ARBA" id="ARBA00016943"/>
    </source>
</evidence>
<dbReference type="OrthoDB" id="9792663at2"/>
<protein>
    <recommendedName>
        <fullName evidence="3 12">Ribokinase</fullName>
        <shortName evidence="12">RK</shortName>
        <ecNumber evidence="2 12">2.7.1.15</ecNumber>
    </recommendedName>
</protein>
<dbReference type="GO" id="GO:0004747">
    <property type="term" value="F:ribokinase activity"/>
    <property type="evidence" value="ECO:0007669"/>
    <property type="project" value="UniProtKB-UniRule"/>
</dbReference>
<comment type="caution">
    <text evidence="14">The sequence shown here is derived from an EMBL/GenBank/DDBJ whole genome shotgun (WGS) entry which is preliminary data.</text>
</comment>
<dbReference type="InterPro" id="IPR011611">
    <property type="entry name" value="PfkB_dom"/>
</dbReference>
<keyword evidence="9 12" id="KW-0460">Magnesium</keyword>
<dbReference type="InterPro" id="IPR002139">
    <property type="entry name" value="Ribo/fructo_kinase"/>
</dbReference>
<dbReference type="GO" id="GO:0005524">
    <property type="term" value="F:ATP binding"/>
    <property type="evidence" value="ECO:0007669"/>
    <property type="project" value="UniProtKB-UniRule"/>
</dbReference>
<dbReference type="HAMAP" id="MF_01987">
    <property type="entry name" value="Ribokinase"/>
    <property type="match status" value="1"/>
</dbReference>
<reference evidence="14 15" key="1">
    <citation type="submission" date="2014-07" db="EMBL/GenBank/DDBJ databases">
        <title>Draft genome sequence of Thalassospira profundimaris PR54-5.</title>
        <authorList>
            <person name="Lai Q."/>
            <person name="Shao Z."/>
        </authorList>
    </citation>
    <scope>NUCLEOTIDE SEQUENCE [LARGE SCALE GENOMIC DNA]</scope>
    <source>
        <strain evidence="14 15">PR54-5</strain>
    </source>
</reference>
<dbReference type="PRINTS" id="PR00990">
    <property type="entry name" value="RIBOKINASE"/>
</dbReference>
<comment type="subcellular location">
    <subcellularLocation>
        <location evidence="12">Cytoplasm</location>
    </subcellularLocation>
</comment>
<keyword evidence="4 12" id="KW-0808">Transferase</keyword>
<feature type="binding site" evidence="12">
    <location>
        <begin position="221"/>
        <end position="226"/>
    </location>
    <ligand>
        <name>ATP</name>
        <dbReference type="ChEBI" id="CHEBI:30616"/>
    </ligand>
</feature>
<evidence type="ECO:0000256" key="2">
    <source>
        <dbReference type="ARBA" id="ARBA00012035"/>
    </source>
</evidence>
<feature type="binding site" evidence="12">
    <location>
        <position position="185"/>
    </location>
    <ligand>
        <name>ATP</name>
        <dbReference type="ChEBI" id="CHEBI:30616"/>
    </ligand>
</feature>
<dbReference type="GO" id="GO:0019303">
    <property type="term" value="P:D-ribose catabolic process"/>
    <property type="evidence" value="ECO:0007669"/>
    <property type="project" value="UniProtKB-UniRule"/>
</dbReference>
<comment type="function">
    <text evidence="12">Catalyzes the phosphorylation of ribose at O-5 in a reaction requiring ATP and magnesium. The resulting D-ribose-5-phosphate can then be used either for sythesis of nucleotides, histidine, and tryptophan, or as a component of the pentose phosphate pathway.</text>
</comment>
<feature type="active site" description="Proton acceptor" evidence="12">
    <location>
        <position position="263"/>
    </location>
</feature>
<keyword evidence="11 12" id="KW-0119">Carbohydrate metabolism</keyword>
<dbReference type="CDD" id="cd01174">
    <property type="entry name" value="ribokinase"/>
    <property type="match status" value="1"/>
</dbReference>
<feature type="binding site" evidence="12">
    <location>
        <begin position="10"/>
        <end position="12"/>
    </location>
    <ligand>
        <name>substrate</name>
    </ligand>
</feature>
<name>A0A367X795_9PROT</name>
<evidence type="ECO:0000256" key="6">
    <source>
        <dbReference type="ARBA" id="ARBA00022741"/>
    </source>
</evidence>